<dbReference type="Gene3D" id="2.60.40.4070">
    <property type="match status" value="1"/>
</dbReference>
<keyword evidence="2" id="KW-0732">Signal</keyword>
<evidence type="ECO:0000256" key="2">
    <source>
        <dbReference type="ARBA" id="ARBA00022729"/>
    </source>
</evidence>
<evidence type="ECO:0000259" key="3">
    <source>
        <dbReference type="Pfam" id="PF18962"/>
    </source>
</evidence>
<evidence type="ECO:0000256" key="1">
    <source>
        <dbReference type="ARBA" id="ARBA00010837"/>
    </source>
</evidence>
<dbReference type="Pfam" id="PF18962">
    <property type="entry name" value="Por_Secre_tail"/>
    <property type="match status" value="1"/>
</dbReference>
<dbReference type="Gene3D" id="2.60.40.10">
    <property type="entry name" value="Immunoglobulins"/>
    <property type="match status" value="1"/>
</dbReference>
<dbReference type="NCBIfam" id="TIGR04183">
    <property type="entry name" value="Por_Secre_tail"/>
    <property type="match status" value="1"/>
</dbReference>
<organism evidence="4 5">
    <name type="scientific">Hymenobacter glacieicola</name>
    <dbReference type="NCBI Taxonomy" id="1562124"/>
    <lineage>
        <taxon>Bacteria</taxon>
        <taxon>Pseudomonadati</taxon>
        <taxon>Bacteroidota</taxon>
        <taxon>Cytophagia</taxon>
        <taxon>Cytophagales</taxon>
        <taxon>Hymenobacteraceae</taxon>
        <taxon>Hymenobacter</taxon>
    </lineage>
</organism>
<dbReference type="Proteomes" id="UP000601361">
    <property type="component" value="Unassembled WGS sequence"/>
</dbReference>
<dbReference type="Gene3D" id="3.20.20.80">
    <property type="entry name" value="Glycosidases"/>
    <property type="match status" value="1"/>
</dbReference>
<dbReference type="Pfam" id="PF13199">
    <property type="entry name" value="Glyco_hydro_66"/>
    <property type="match status" value="1"/>
</dbReference>
<gene>
    <name evidence="4" type="ORF">GCM10011378_07810</name>
</gene>
<feature type="domain" description="Secretion system C-terminal sorting" evidence="3">
    <location>
        <begin position="570"/>
        <end position="644"/>
    </location>
</feature>
<dbReference type="CDD" id="cd14745">
    <property type="entry name" value="GH66"/>
    <property type="match status" value="1"/>
</dbReference>
<sequence length="647" mass="69932">MQSDKARYAPGQAVAFNATIDAPQAGLTLEVKYLHGLGVVAQQTVTAANSSATWSWTPPATDYQGYLVALTLKNGATVLDETTLGVDVSSDWARFPRYGFLSEFGPKTSAQLDAMVQQLNRYHLNGLQFYDWMDQHHRPLPGTASVPATWNDLANRPTALATLAGYIDRGHARNMKSLFYNLVYGAYPSAAADGVSDTWGLYRDASHANRYTIGGLPGSWEASSLNVLDPANAAWQNYLLNEHGKVYDATRLSFDGWHMDQVGDPGTVYTYGGQVANLPTGFRSMIDAAKAARPAKSLVMNAVNQFGQSQIAPGPVDIVYTEMWTGNEEYSSLGQVIRDNEAAAPGKRSVLAAYVNRGRSGSTGFFNDASVLLADAVIFAHGGSHIELGEHLLGNEYFPNNNLQMSALLQYNLTAYYDFLTAYQNLLRGPDRTFASVALTGTNVQAWPPALGKVAALSTTVGGSQVFHLLNFRDARTLNWRDDNQVQPIPTPVTNLNLSFPLGTAVTKLWVASPDINRGLPRQLTFTQSGGTVSFQLPELNYWTMVVAETGTVTAAAPAPKPELAFTAAPNPFHGTTTLRFTLPKTEAIELSVYDLRGRLVARLRQGMLAAGAHEVAVPAEAVAAGVYVCRLQAASGTVTQRLVKLD</sequence>
<dbReference type="EMBL" id="BMGS01000002">
    <property type="protein sequence ID" value="GGG33796.1"/>
    <property type="molecule type" value="Genomic_DNA"/>
</dbReference>
<reference evidence="5" key="1">
    <citation type="journal article" date="2019" name="Int. J. Syst. Evol. Microbiol.">
        <title>The Global Catalogue of Microorganisms (GCM) 10K type strain sequencing project: providing services to taxonomists for standard genome sequencing and annotation.</title>
        <authorList>
            <consortium name="The Broad Institute Genomics Platform"/>
            <consortium name="The Broad Institute Genome Sequencing Center for Infectious Disease"/>
            <person name="Wu L."/>
            <person name="Ma J."/>
        </authorList>
    </citation>
    <scope>NUCLEOTIDE SEQUENCE [LARGE SCALE GENOMIC DNA]</scope>
    <source>
        <strain evidence="5">CGMCC 1.12990</strain>
    </source>
</reference>
<dbReference type="Gene3D" id="2.60.40.1180">
    <property type="entry name" value="Golgi alpha-mannosidase II"/>
    <property type="match status" value="1"/>
</dbReference>
<comment type="similarity">
    <text evidence="1">Belongs to the glycosyl hydrolase 66 family.</text>
</comment>
<evidence type="ECO:0000313" key="5">
    <source>
        <dbReference type="Proteomes" id="UP000601361"/>
    </source>
</evidence>
<dbReference type="InterPro" id="IPR013780">
    <property type="entry name" value="Glyco_hydro_b"/>
</dbReference>
<dbReference type="InterPro" id="IPR013783">
    <property type="entry name" value="Ig-like_fold"/>
</dbReference>
<dbReference type="InterPro" id="IPR025092">
    <property type="entry name" value="Glyco_hydro_66"/>
</dbReference>
<keyword evidence="5" id="KW-1185">Reference proteome</keyword>
<dbReference type="InterPro" id="IPR026444">
    <property type="entry name" value="Secre_tail"/>
</dbReference>
<name>A0ABQ1WJ89_9BACT</name>
<protein>
    <submittedName>
        <fullName evidence="4">Cycloisomaltooligosaccharide glucanotransferase</fullName>
    </submittedName>
</protein>
<accession>A0ABQ1WJ89</accession>
<evidence type="ECO:0000313" key="4">
    <source>
        <dbReference type="EMBL" id="GGG33796.1"/>
    </source>
</evidence>
<comment type="caution">
    <text evidence="4">The sequence shown here is derived from an EMBL/GenBank/DDBJ whole genome shotgun (WGS) entry which is preliminary data.</text>
</comment>
<proteinExistence type="inferred from homology"/>